<reference evidence="2" key="2">
    <citation type="submission" date="2015-01" db="EMBL/GenBank/DDBJ databases">
        <title>Evolutionary Origins and Diversification of the Mycorrhizal Mutualists.</title>
        <authorList>
            <consortium name="DOE Joint Genome Institute"/>
            <consortium name="Mycorrhizal Genomics Consortium"/>
            <person name="Kohler A."/>
            <person name="Kuo A."/>
            <person name="Nagy L.G."/>
            <person name="Floudas D."/>
            <person name="Copeland A."/>
            <person name="Barry K.W."/>
            <person name="Cichocki N."/>
            <person name="Veneault-Fourrey C."/>
            <person name="LaButti K."/>
            <person name="Lindquist E.A."/>
            <person name="Lipzen A."/>
            <person name="Lundell T."/>
            <person name="Morin E."/>
            <person name="Murat C."/>
            <person name="Riley R."/>
            <person name="Ohm R."/>
            <person name="Sun H."/>
            <person name="Tunlid A."/>
            <person name="Henrissat B."/>
            <person name="Grigoriev I.V."/>
            <person name="Hibbett D.S."/>
            <person name="Martin F."/>
        </authorList>
    </citation>
    <scope>NUCLEOTIDE SEQUENCE [LARGE SCALE GENOMIC DNA]</scope>
    <source>
        <strain evidence="2">MUT 4182</strain>
    </source>
</reference>
<proteinExistence type="predicted"/>
<sequence length="107" mass="12115">MVFAVSLEGGPGLEPGNFPTVRQVAWQRTPWHGIVIPAPLGAAVSSPKVSKEHQNRKARRRVLTSWNSRTQILPVDDLRRQQQRRNVSQSDKTRLLCSTPLYRSPFT</sequence>
<gene>
    <name evidence="1" type="ORF">M407DRAFT_114041</name>
</gene>
<reference evidence="1 2" key="1">
    <citation type="submission" date="2014-04" db="EMBL/GenBank/DDBJ databases">
        <authorList>
            <consortium name="DOE Joint Genome Institute"/>
            <person name="Kuo A."/>
            <person name="Girlanda M."/>
            <person name="Perotto S."/>
            <person name="Kohler A."/>
            <person name="Nagy L.G."/>
            <person name="Floudas D."/>
            <person name="Copeland A."/>
            <person name="Barry K.W."/>
            <person name="Cichocki N."/>
            <person name="Veneault-Fourrey C."/>
            <person name="LaButti K."/>
            <person name="Lindquist E.A."/>
            <person name="Lipzen A."/>
            <person name="Lundell T."/>
            <person name="Morin E."/>
            <person name="Murat C."/>
            <person name="Sun H."/>
            <person name="Tunlid A."/>
            <person name="Henrissat B."/>
            <person name="Grigoriev I.V."/>
            <person name="Hibbett D.S."/>
            <person name="Martin F."/>
            <person name="Nordberg H.P."/>
            <person name="Cantor M.N."/>
            <person name="Hua S.X."/>
        </authorList>
    </citation>
    <scope>NUCLEOTIDE SEQUENCE [LARGE SCALE GENOMIC DNA]</scope>
    <source>
        <strain evidence="1 2">MUT 4182</strain>
    </source>
</reference>
<organism evidence="1 2">
    <name type="scientific">Tulasnella calospora MUT 4182</name>
    <dbReference type="NCBI Taxonomy" id="1051891"/>
    <lineage>
        <taxon>Eukaryota</taxon>
        <taxon>Fungi</taxon>
        <taxon>Dikarya</taxon>
        <taxon>Basidiomycota</taxon>
        <taxon>Agaricomycotina</taxon>
        <taxon>Agaricomycetes</taxon>
        <taxon>Cantharellales</taxon>
        <taxon>Tulasnellaceae</taxon>
        <taxon>Tulasnella</taxon>
    </lineage>
</organism>
<protein>
    <submittedName>
        <fullName evidence="1">Uncharacterized protein</fullName>
    </submittedName>
</protein>
<dbReference type="AlphaFoldDB" id="A0A0C3QCC0"/>
<accession>A0A0C3QCC0</accession>
<keyword evidence="2" id="KW-1185">Reference proteome</keyword>
<evidence type="ECO:0000313" key="2">
    <source>
        <dbReference type="Proteomes" id="UP000054248"/>
    </source>
</evidence>
<dbReference type="Proteomes" id="UP000054248">
    <property type="component" value="Unassembled WGS sequence"/>
</dbReference>
<name>A0A0C3QCC0_9AGAM</name>
<evidence type="ECO:0000313" key="1">
    <source>
        <dbReference type="EMBL" id="KIO22991.1"/>
    </source>
</evidence>
<dbReference type="EMBL" id="KN823095">
    <property type="protein sequence ID" value="KIO22991.1"/>
    <property type="molecule type" value="Genomic_DNA"/>
</dbReference>
<dbReference type="HOGENOM" id="CLU_2211899_0_0_1"/>